<name>A0A7J9N431_GOSSC</name>
<keyword evidence="5" id="KW-0539">Nucleus</keyword>
<evidence type="ECO:0000256" key="2">
    <source>
        <dbReference type="ARBA" id="ARBA00023015"/>
    </source>
</evidence>
<protein>
    <recommendedName>
        <fullName evidence="8">MBD domain-containing protein</fullName>
    </recommendedName>
</protein>
<evidence type="ECO:0000256" key="1">
    <source>
        <dbReference type="ARBA" id="ARBA00004123"/>
    </source>
</evidence>
<keyword evidence="2" id="KW-0805">Transcription regulation</keyword>
<dbReference type="EMBL" id="JABFAF010267956">
    <property type="protein sequence ID" value="MBA0877359.1"/>
    <property type="molecule type" value="Genomic_DNA"/>
</dbReference>
<dbReference type="GO" id="GO:0003677">
    <property type="term" value="F:DNA binding"/>
    <property type="evidence" value="ECO:0007669"/>
    <property type="project" value="UniProtKB-KW"/>
</dbReference>
<reference evidence="6 7" key="1">
    <citation type="journal article" date="2019" name="Genome Biol. Evol.">
        <title>Insights into the evolution of the New World diploid cottons (Gossypium, subgenus Houzingenia) based on genome sequencing.</title>
        <authorList>
            <person name="Grover C.E."/>
            <person name="Arick M.A. 2nd"/>
            <person name="Thrash A."/>
            <person name="Conover J.L."/>
            <person name="Sanders W.S."/>
            <person name="Peterson D.G."/>
            <person name="Frelichowski J.E."/>
            <person name="Scheffler J.A."/>
            <person name="Scheffler B.E."/>
            <person name="Wendel J.F."/>
        </authorList>
    </citation>
    <scope>NUCLEOTIDE SEQUENCE [LARGE SCALE GENOMIC DNA]</scope>
    <source>
        <strain evidence="6">1</strain>
        <tissue evidence="6">Leaf</tissue>
    </source>
</reference>
<evidence type="ECO:0000256" key="5">
    <source>
        <dbReference type="ARBA" id="ARBA00023242"/>
    </source>
</evidence>
<dbReference type="GO" id="GO:0005634">
    <property type="term" value="C:nucleus"/>
    <property type="evidence" value="ECO:0007669"/>
    <property type="project" value="UniProtKB-SubCell"/>
</dbReference>
<sequence>MGEWRVKLDEEEEGETISSSRLRNAPYDWLLPGWIVEERFVPSGYRGRGRIYMYYYDPVGHSYRTKRQVLFAWEELNIICLDT</sequence>
<keyword evidence="4" id="KW-0804">Transcription</keyword>
<dbReference type="SUPFAM" id="SSF54171">
    <property type="entry name" value="DNA-binding domain"/>
    <property type="match status" value="1"/>
</dbReference>
<gene>
    <name evidence="6" type="ORF">Goshw_013505</name>
</gene>
<dbReference type="Gene3D" id="3.30.890.10">
    <property type="entry name" value="Methyl-cpg-binding Protein 2, Chain A"/>
    <property type="match status" value="1"/>
</dbReference>
<dbReference type="AlphaFoldDB" id="A0A7J9N431"/>
<keyword evidence="7" id="KW-1185">Reference proteome</keyword>
<organism evidence="6 7">
    <name type="scientific">Gossypium schwendimanii</name>
    <name type="common">Cotton</name>
    <dbReference type="NCBI Taxonomy" id="34291"/>
    <lineage>
        <taxon>Eukaryota</taxon>
        <taxon>Viridiplantae</taxon>
        <taxon>Streptophyta</taxon>
        <taxon>Embryophyta</taxon>
        <taxon>Tracheophyta</taxon>
        <taxon>Spermatophyta</taxon>
        <taxon>Magnoliopsida</taxon>
        <taxon>eudicotyledons</taxon>
        <taxon>Gunneridae</taxon>
        <taxon>Pentapetalae</taxon>
        <taxon>rosids</taxon>
        <taxon>malvids</taxon>
        <taxon>Malvales</taxon>
        <taxon>Malvaceae</taxon>
        <taxon>Malvoideae</taxon>
        <taxon>Gossypium</taxon>
    </lineage>
</organism>
<dbReference type="InterPro" id="IPR016177">
    <property type="entry name" value="DNA-bd_dom_sf"/>
</dbReference>
<dbReference type="Proteomes" id="UP000593576">
    <property type="component" value="Unassembled WGS sequence"/>
</dbReference>
<comment type="caution">
    <text evidence="6">The sequence shown here is derived from an EMBL/GenBank/DDBJ whole genome shotgun (WGS) entry which is preliminary data.</text>
</comment>
<evidence type="ECO:0008006" key="8">
    <source>
        <dbReference type="Google" id="ProtNLM"/>
    </source>
</evidence>
<dbReference type="OrthoDB" id="1001247at2759"/>
<proteinExistence type="predicted"/>
<evidence type="ECO:0000256" key="4">
    <source>
        <dbReference type="ARBA" id="ARBA00023163"/>
    </source>
</evidence>
<evidence type="ECO:0000313" key="7">
    <source>
        <dbReference type="Proteomes" id="UP000593576"/>
    </source>
</evidence>
<keyword evidence="3" id="KW-0238">DNA-binding</keyword>
<evidence type="ECO:0000313" key="6">
    <source>
        <dbReference type="EMBL" id="MBA0877359.1"/>
    </source>
</evidence>
<comment type="subcellular location">
    <subcellularLocation>
        <location evidence="1">Nucleus</location>
    </subcellularLocation>
</comment>
<accession>A0A7J9N431</accession>
<evidence type="ECO:0000256" key="3">
    <source>
        <dbReference type="ARBA" id="ARBA00023125"/>
    </source>
</evidence>